<reference evidence="1 2" key="1">
    <citation type="submission" date="2014-02" db="EMBL/GenBank/DDBJ databases">
        <title>Transposable element dynamics among asymbiotic and ectomycorrhizal Amanita fungi.</title>
        <authorList>
            <consortium name="DOE Joint Genome Institute"/>
            <person name="Hess J."/>
            <person name="Skrede I."/>
            <person name="Wolfe B."/>
            <person name="LaButti K."/>
            <person name="Ohm R.A."/>
            <person name="Grigoriev I.V."/>
            <person name="Pringle A."/>
        </authorList>
    </citation>
    <scope>NUCLEOTIDE SEQUENCE [LARGE SCALE GENOMIC DNA]</scope>
    <source>
        <strain evidence="1 2">SKay4041</strain>
    </source>
</reference>
<protein>
    <submittedName>
        <fullName evidence="1">Uncharacterized protein</fullName>
    </submittedName>
</protein>
<proteinExistence type="predicted"/>
<keyword evidence="2" id="KW-1185">Reference proteome</keyword>
<dbReference type="AlphaFoldDB" id="A0A2A9NDR2"/>
<dbReference type="EMBL" id="KZ302277">
    <property type="protein sequence ID" value="PFH45862.1"/>
    <property type="molecule type" value="Genomic_DNA"/>
</dbReference>
<organism evidence="1 2">
    <name type="scientific">Amanita thiersii Skay4041</name>
    <dbReference type="NCBI Taxonomy" id="703135"/>
    <lineage>
        <taxon>Eukaryota</taxon>
        <taxon>Fungi</taxon>
        <taxon>Dikarya</taxon>
        <taxon>Basidiomycota</taxon>
        <taxon>Agaricomycotina</taxon>
        <taxon>Agaricomycetes</taxon>
        <taxon>Agaricomycetidae</taxon>
        <taxon>Agaricales</taxon>
        <taxon>Pluteineae</taxon>
        <taxon>Amanitaceae</taxon>
        <taxon>Amanita</taxon>
    </lineage>
</organism>
<accession>A0A2A9NDR2</accession>
<sequence length="96" mass="10967">MLYKEPTLPGKKGIDWPMHFMEIETSSPPKNKLRNIRNQSLLIPSSSNASPSSSINHLEETTAVLQACRALLHNKRICYLSVERQRILHLASEERN</sequence>
<name>A0A2A9NDR2_9AGAR</name>
<dbReference type="Proteomes" id="UP000242287">
    <property type="component" value="Unassembled WGS sequence"/>
</dbReference>
<evidence type="ECO:0000313" key="2">
    <source>
        <dbReference type="Proteomes" id="UP000242287"/>
    </source>
</evidence>
<evidence type="ECO:0000313" key="1">
    <source>
        <dbReference type="EMBL" id="PFH45862.1"/>
    </source>
</evidence>
<gene>
    <name evidence="1" type="ORF">AMATHDRAFT_8566</name>
</gene>